<keyword evidence="3" id="KW-1003">Cell membrane</keyword>
<dbReference type="GO" id="GO:0005886">
    <property type="term" value="C:plasma membrane"/>
    <property type="evidence" value="ECO:0007669"/>
    <property type="project" value="UniProtKB-SubCell"/>
</dbReference>
<dbReference type="InterPro" id="IPR052702">
    <property type="entry name" value="MscS-like_channel"/>
</dbReference>
<evidence type="ECO:0000259" key="10">
    <source>
        <dbReference type="Pfam" id="PF21082"/>
    </source>
</evidence>
<feature type="transmembrane region" description="Helical" evidence="7">
    <location>
        <begin position="374"/>
        <end position="394"/>
    </location>
</feature>
<keyword evidence="5 7" id="KW-1133">Transmembrane helix</keyword>
<evidence type="ECO:0000256" key="8">
    <source>
        <dbReference type="SAM" id="SignalP"/>
    </source>
</evidence>
<dbReference type="InterPro" id="IPR011066">
    <property type="entry name" value="MscS_channel_C_sf"/>
</dbReference>
<feature type="transmembrane region" description="Helical" evidence="7">
    <location>
        <begin position="414"/>
        <end position="434"/>
    </location>
</feature>
<evidence type="ECO:0000256" key="6">
    <source>
        <dbReference type="ARBA" id="ARBA00023136"/>
    </source>
</evidence>
<dbReference type="Pfam" id="PF00924">
    <property type="entry name" value="MS_channel_2nd"/>
    <property type="match status" value="1"/>
</dbReference>
<gene>
    <name evidence="11" type="ORF">JJB74_14330</name>
</gene>
<dbReference type="Gene3D" id="1.10.287.1260">
    <property type="match status" value="1"/>
</dbReference>
<feature type="transmembrane region" description="Helical" evidence="7">
    <location>
        <begin position="446"/>
        <end position="475"/>
    </location>
</feature>
<accession>A0A934SZV0</accession>
<feature type="domain" description="Mechanosensitive ion channel MscS C-terminal" evidence="10">
    <location>
        <begin position="705"/>
        <end position="776"/>
    </location>
</feature>
<feature type="chain" id="PRO_5037715004" evidence="8">
    <location>
        <begin position="18"/>
        <end position="781"/>
    </location>
</feature>
<dbReference type="PANTHER" id="PTHR30347:SF1">
    <property type="entry name" value="MECHANOSENSITIVE CHANNEL MSCK"/>
    <property type="match status" value="1"/>
</dbReference>
<dbReference type="SUPFAM" id="SSF82689">
    <property type="entry name" value="Mechanosensitive channel protein MscS (YggB), C-terminal domain"/>
    <property type="match status" value="1"/>
</dbReference>
<evidence type="ECO:0000259" key="9">
    <source>
        <dbReference type="Pfam" id="PF00924"/>
    </source>
</evidence>
<evidence type="ECO:0000256" key="2">
    <source>
        <dbReference type="ARBA" id="ARBA00008017"/>
    </source>
</evidence>
<dbReference type="GO" id="GO:0008381">
    <property type="term" value="F:mechanosensitive monoatomic ion channel activity"/>
    <property type="evidence" value="ECO:0007669"/>
    <property type="project" value="UniProtKB-ARBA"/>
</dbReference>
<dbReference type="SUPFAM" id="SSF50182">
    <property type="entry name" value="Sm-like ribonucleoproteins"/>
    <property type="match status" value="1"/>
</dbReference>
<feature type="transmembrane region" description="Helical" evidence="7">
    <location>
        <begin position="260"/>
        <end position="277"/>
    </location>
</feature>
<keyword evidence="12" id="KW-1185">Reference proteome</keyword>
<dbReference type="InterPro" id="IPR023408">
    <property type="entry name" value="MscS_beta-dom_sf"/>
</dbReference>
<sequence>MLSLLFAGLTPAPAALAQTPPAKETAPAKPEAPTPVALAEVAVQSEAAIAQVRRLQNRDSSGDALDNASEALPELQRDVTTRNLEMGQLYGRNTPLDALRSLGTEWRDLQTRATGITRDLGRALSRLDRDDADLGKLKATWQATRDAAASANAPAQLVDRINGVLSEIGKAEQDLQRRRSRLLALQSQAADIGARAAQSTATLTEAEERATARLFYRDSAPLWTTDPMSPQARRLAGENAGSYGEAGALSRYVSEYGRNFALHAALVVAFTGLLMAMRSRVRRLGKDDAILQHSARVFDMPVVSALLISLLFLALYYPRAPRSFWIVAGVLSAVPTLVFVKRAGWRDWTPVMGTVTGFYVLDRLRSLLAPAPSLWRWALALECLLFLLALSWMLRRFHREAQLPGLRLLRSAAWVGVAAFLLALVGDIVGYARLADMLATTALFSAYAGILAHLLTGIGVALLHALLCMPPLSLLGMAKRHAPLLLRRAERALRAVAFLTWLWLTLRALGVGSALLNVGTEWWDAKLPIGSMHPAVSDLVSFALTLWITFLLSRFVRFVLDEEIFPNLRLERGLPYAIKRVVHYAILLTGIVIALGAIGVDMTKFTILAGAFSVGIGFGLQNIVNNFISGLIVLFERPIKVGDTIEVDGQTGRVERIGIRASVMRSTAGSEVIIPNGKLISDKVINWTLSNGHRQISVPVILKPDADAVRAREIVMEVARRHKEVLESPAPEVLFVRRAIDQIEFELRAWTDALDSWMEVRSDLTTEIDTALRQANSAAPK</sequence>
<feature type="domain" description="Mechanosensitive ion channel MscS" evidence="9">
    <location>
        <begin position="622"/>
        <end position="688"/>
    </location>
</feature>
<dbReference type="Gene3D" id="2.30.30.60">
    <property type="match status" value="1"/>
</dbReference>
<dbReference type="RefSeq" id="WP_200592571.1">
    <property type="nucleotide sequence ID" value="NZ_JAEPBG010000005.1"/>
</dbReference>
<dbReference type="InterPro" id="IPR011014">
    <property type="entry name" value="MscS_channel_TM-2"/>
</dbReference>
<feature type="transmembrane region" description="Helical" evidence="7">
    <location>
        <begin position="297"/>
        <end position="317"/>
    </location>
</feature>
<feature type="transmembrane region" description="Helical" evidence="7">
    <location>
        <begin position="581"/>
        <end position="600"/>
    </location>
</feature>
<evidence type="ECO:0000313" key="12">
    <source>
        <dbReference type="Proteomes" id="UP000622890"/>
    </source>
</evidence>
<name>A0A934SZV0_9BURK</name>
<keyword evidence="4 7" id="KW-0812">Transmembrane</keyword>
<feature type="transmembrane region" description="Helical" evidence="7">
    <location>
        <begin position="606"/>
        <end position="635"/>
    </location>
</feature>
<evidence type="ECO:0000256" key="5">
    <source>
        <dbReference type="ARBA" id="ARBA00022989"/>
    </source>
</evidence>
<keyword evidence="8" id="KW-0732">Signal</keyword>
<comment type="subcellular location">
    <subcellularLocation>
        <location evidence="1">Cell membrane</location>
        <topology evidence="1">Multi-pass membrane protein</topology>
    </subcellularLocation>
</comment>
<feature type="transmembrane region" description="Helical" evidence="7">
    <location>
        <begin position="323"/>
        <end position="340"/>
    </location>
</feature>
<dbReference type="Proteomes" id="UP000622890">
    <property type="component" value="Unassembled WGS sequence"/>
</dbReference>
<dbReference type="Gene3D" id="3.30.70.100">
    <property type="match status" value="1"/>
</dbReference>
<dbReference type="Pfam" id="PF21082">
    <property type="entry name" value="MS_channel_3rd"/>
    <property type="match status" value="1"/>
</dbReference>
<dbReference type="InterPro" id="IPR010920">
    <property type="entry name" value="LSM_dom_sf"/>
</dbReference>
<evidence type="ECO:0000313" key="11">
    <source>
        <dbReference type="EMBL" id="MBK4735794.1"/>
    </source>
</evidence>
<feature type="transmembrane region" description="Helical" evidence="7">
    <location>
        <begin position="539"/>
        <end position="560"/>
    </location>
</feature>
<reference evidence="11" key="1">
    <citation type="submission" date="2021-01" db="EMBL/GenBank/DDBJ databases">
        <title>Genome sequence of strain Noviherbaspirillum sp. DKR-6.</title>
        <authorList>
            <person name="Chaudhary D.K."/>
        </authorList>
    </citation>
    <scope>NUCLEOTIDE SEQUENCE</scope>
    <source>
        <strain evidence="11">DKR-6</strain>
    </source>
</reference>
<dbReference type="InterPro" id="IPR006685">
    <property type="entry name" value="MscS_channel_2nd"/>
</dbReference>
<feature type="transmembrane region" description="Helical" evidence="7">
    <location>
        <begin position="496"/>
        <end position="519"/>
    </location>
</feature>
<dbReference type="EMBL" id="JAEPBG010000005">
    <property type="protein sequence ID" value="MBK4735794.1"/>
    <property type="molecule type" value="Genomic_DNA"/>
</dbReference>
<evidence type="ECO:0000256" key="4">
    <source>
        <dbReference type="ARBA" id="ARBA00022692"/>
    </source>
</evidence>
<evidence type="ECO:0000256" key="3">
    <source>
        <dbReference type="ARBA" id="ARBA00022475"/>
    </source>
</evidence>
<keyword evidence="6 7" id="KW-0472">Membrane</keyword>
<protein>
    <submittedName>
        <fullName evidence="11">Mechanosensitive ion channel</fullName>
    </submittedName>
</protein>
<dbReference type="InterPro" id="IPR049278">
    <property type="entry name" value="MS_channel_C"/>
</dbReference>
<comment type="caution">
    <text evidence="11">The sequence shown here is derived from an EMBL/GenBank/DDBJ whole genome shotgun (WGS) entry which is preliminary data.</text>
</comment>
<organism evidence="11 12">
    <name type="scientific">Noviherbaspirillum pedocola</name>
    <dbReference type="NCBI Taxonomy" id="2801341"/>
    <lineage>
        <taxon>Bacteria</taxon>
        <taxon>Pseudomonadati</taxon>
        <taxon>Pseudomonadota</taxon>
        <taxon>Betaproteobacteria</taxon>
        <taxon>Burkholderiales</taxon>
        <taxon>Oxalobacteraceae</taxon>
        <taxon>Noviherbaspirillum</taxon>
    </lineage>
</organism>
<dbReference type="AlphaFoldDB" id="A0A934SZV0"/>
<evidence type="ECO:0000256" key="7">
    <source>
        <dbReference type="SAM" id="Phobius"/>
    </source>
</evidence>
<feature type="signal peptide" evidence="8">
    <location>
        <begin position="1"/>
        <end position="17"/>
    </location>
</feature>
<dbReference type="SUPFAM" id="SSF82861">
    <property type="entry name" value="Mechanosensitive channel protein MscS (YggB), transmembrane region"/>
    <property type="match status" value="1"/>
</dbReference>
<comment type="similarity">
    <text evidence="2">Belongs to the MscS (TC 1.A.23) family.</text>
</comment>
<evidence type="ECO:0000256" key="1">
    <source>
        <dbReference type="ARBA" id="ARBA00004651"/>
    </source>
</evidence>
<dbReference type="PANTHER" id="PTHR30347">
    <property type="entry name" value="POTASSIUM CHANNEL RELATED"/>
    <property type="match status" value="1"/>
</dbReference>
<proteinExistence type="inferred from homology"/>